<feature type="chain" id="PRO_5037662975" evidence="1">
    <location>
        <begin position="28"/>
        <end position="122"/>
    </location>
</feature>
<proteinExistence type="predicted"/>
<organism evidence="2 3">
    <name type="scientific">Desulfonema magnum</name>
    <dbReference type="NCBI Taxonomy" id="45655"/>
    <lineage>
        <taxon>Bacteria</taxon>
        <taxon>Pseudomonadati</taxon>
        <taxon>Thermodesulfobacteriota</taxon>
        <taxon>Desulfobacteria</taxon>
        <taxon>Desulfobacterales</taxon>
        <taxon>Desulfococcaceae</taxon>
        <taxon>Desulfonema</taxon>
    </lineage>
</organism>
<accession>A0A975BSB1</accession>
<keyword evidence="1" id="KW-0732">Signal</keyword>
<protein>
    <submittedName>
        <fullName evidence="2">Uncharacterized protein</fullName>
    </submittedName>
</protein>
<sequence>MKKQILQQMVYAFTALFLAASFGNAYGEDFYSLVSKLKLGDKLFAVVPHRVDGGYTVMTGTVERNRDSGRKIVVWIGSKIKHPRQGVPEQWITSPHDVDYEYVYASEAEAWKAAAKFNNKGK</sequence>
<name>A0A975BSB1_9BACT</name>
<keyword evidence="3" id="KW-1185">Reference proteome</keyword>
<dbReference type="EMBL" id="CP061800">
    <property type="protein sequence ID" value="QTA90904.1"/>
    <property type="molecule type" value="Genomic_DNA"/>
</dbReference>
<evidence type="ECO:0000313" key="2">
    <source>
        <dbReference type="EMBL" id="QTA90904.1"/>
    </source>
</evidence>
<dbReference type="KEGG" id="dmm:dnm_069660"/>
<dbReference type="Proteomes" id="UP000663722">
    <property type="component" value="Chromosome"/>
</dbReference>
<evidence type="ECO:0000256" key="1">
    <source>
        <dbReference type="SAM" id="SignalP"/>
    </source>
</evidence>
<feature type="signal peptide" evidence="1">
    <location>
        <begin position="1"/>
        <end position="27"/>
    </location>
</feature>
<dbReference type="RefSeq" id="WP_207678898.1">
    <property type="nucleotide sequence ID" value="NZ_CP061800.1"/>
</dbReference>
<reference evidence="2" key="1">
    <citation type="journal article" date="2021" name="Microb. Physiol.">
        <title>Proteogenomic Insights into the Physiology of Marine, Sulfate-Reducing, Filamentous Desulfonema limicola and Desulfonema magnum.</title>
        <authorList>
            <person name="Schnaars V."/>
            <person name="Wohlbrand L."/>
            <person name="Scheve S."/>
            <person name="Hinrichs C."/>
            <person name="Reinhardt R."/>
            <person name="Rabus R."/>
        </authorList>
    </citation>
    <scope>NUCLEOTIDE SEQUENCE</scope>
    <source>
        <strain evidence="2">4be13</strain>
    </source>
</reference>
<gene>
    <name evidence="2" type="ORF">dnm_069660</name>
</gene>
<evidence type="ECO:0000313" key="3">
    <source>
        <dbReference type="Proteomes" id="UP000663722"/>
    </source>
</evidence>
<dbReference type="AlphaFoldDB" id="A0A975BSB1"/>